<dbReference type="Proteomes" id="UP001444146">
    <property type="component" value="Unassembled WGS sequence"/>
</dbReference>
<accession>A0ABV0HSA6</accession>
<comment type="caution">
    <text evidence="1">The sequence shown here is derived from an EMBL/GenBank/DDBJ whole genome shotgun (WGS) entry which is preliminary data.</text>
</comment>
<sequence length="284" mass="33570">MKKELILKYLEENIIDLLSKAYELLPLVIKHQTDESKWSNSPDLYPDYQEWVSEGHDKYERPFFDILKSIYLSVSLYVEKNNTPNYLSIFHRIFGEDYEKCKYYNEFNCDDYWTGEFNNTFLSKTTQFLSPFGFIDSNRKETGLIYLENILHGTESYLNALGINPIKEADVYQPIKQVVNVIFPSSSNAGSVFLKPNKQYKPDILVPELKAAIEYKYANSKDRLNKNIEEVVSDTQGYTNDFNYSFFYAVFYVTQDFMGKNRFMETWKQHNFPKNWIPIYIVGH</sequence>
<reference evidence="1 2" key="1">
    <citation type="submission" date="2024-01" db="EMBL/GenBank/DDBJ databases">
        <title>Pseudocitrobacter sp. Endophytic strain Cyp-38L.</title>
        <authorList>
            <person name="Amer M.A."/>
            <person name="Hamed S.M."/>
        </authorList>
    </citation>
    <scope>NUCLEOTIDE SEQUENCE [LARGE SCALE GENOMIC DNA]</scope>
    <source>
        <strain evidence="1 2">Cyp38S</strain>
    </source>
</reference>
<protein>
    <recommendedName>
        <fullName evidence="3">Restriction endonuclease</fullName>
    </recommendedName>
</protein>
<keyword evidence="2" id="KW-1185">Reference proteome</keyword>
<organism evidence="1 2">
    <name type="scientific">Pseudocitrobacter cyperus</name>
    <dbReference type="NCBI Taxonomy" id="3112843"/>
    <lineage>
        <taxon>Bacteria</taxon>
        <taxon>Pseudomonadati</taxon>
        <taxon>Pseudomonadota</taxon>
        <taxon>Gammaproteobacteria</taxon>
        <taxon>Enterobacterales</taxon>
        <taxon>Enterobacteriaceae</taxon>
        <taxon>Pseudocitrobacter</taxon>
    </lineage>
</organism>
<evidence type="ECO:0008006" key="3">
    <source>
        <dbReference type="Google" id="ProtNLM"/>
    </source>
</evidence>
<dbReference type="EMBL" id="JAYMYY010000012">
    <property type="protein sequence ID" value="MEO3992537.1"/>
    <property type="molecule type" value="Genomic_DNA"/>
</dbReference>
<gene>
    <name evidence="1" type="ORF">VSR74_22350</name>
</gene>
<name>A0ABV0HSA6_9ENTR</name>
<evidence type="ECO:0000313" key="2">
    <source>
        <dbReference type="Proteomes" id="UP001444146"/>
    </source>
</evidence>
<dbReference type="RefSeq" id="WP_347796729.1">
    <property type="nucleotide sequence ID" value="NZ_JAYMYY010000012.1"/>
</dbReference>
<proteinExistence type="predicted"/>
<evidence type="ECO:0000313" key="1">
    <source>
        <dbReference type="EMBL" id="MEO3992537.1"/>
    </source>
</evidence>